<dbReference type="InterPro" id="IPR001304">
    <property type="entry name" value="C-type_lectin-like"/>
</dbReference>
<evidence type="ECO:0000259" key="2">
    <source>
        <dbReference type="SMART" id="SM00034"/>
    </source>
</evidence>
<feature type="compositionally biased region" description="Acidic residues" evidence="1">
    <location>
        <begin position="108"/>
        <end position="120"/>
    </location>
</feature>
<dbReference type="SUPFAM" id="SSF56436">
    <property type="entry name" value="C-type lectin-like"/>
    <property type="match status" value="1"/>
</dbReference>
<evidence type="ECO:0000313" key="4">
    <source>
        <dbReference type="Proteomes" id="UP000005237"/>
    </source>
</evidence>
<protein>
    <submittedName>
        <fullName evidence="3">C-type lectin domain-containing protein</fullName>
    </submittedName>
</protein>
<name>A0A8R1DMT2_CAEJA</name>
<dbReference type="SMART" id="SM00034">
    <property type="entry name" value="CLECT"/>
    <property type="match status" value="1"/>
</dbReference>
<reference evidence="3" key="2">
    <citation type="submission" date="2022-06" db="UniProtKB">
        <authorList>
            <consortium name="EnsemblMetazoa"/>
        </authorList>
    </citation>
    <scope>IDENTIFICATION</scope>
    <source>
        <strain evidence="3">DF5081</strain>
    </source>
</reference>
<evidence type="ECO:0000256" key="1">
    <source>
        <dbReference type="SAM" id="MobiDB-lite"/>
    </source>
</evidence>
<dbReference type="InterPro" id="IPR016187">
    <property type="entry name" value="CTDL_fold"/>
</dbReference>
<keyword evidence="4" id="KW-1185">Reference proteome</keyword>
<evidence type="ECO:0000313" key="3">
    <source>
        <dbReference type="EnsemblMetazoa" id="CJA07114a.1"/>
    </source>
</evidence>
<feature type="compositionally biased region" description="Acidic residues" evidence="1">
    <location>
        <begin position="63"/>
        <end position="92"/>
    </location>
</feature>
<dbReference type="InterPro" id="IPR016186">
    <property type="entry name" value="C-type_lectin-like/link_sf"/>
</dbReference>
<dbReference type="Gene3D" id="3.10.100.10">
    <property type="entry name" value="Mannose-Binding Protein A, subunit A"/>
    <property type="match status" value="1"/>
</dbReference>
<organism evidence="3 4">
    <name type="scientific">Caenorhabditis japonica</name>
    <dbReference type="NCBI Taxonomy" id="281687"/>
    <lineage>
        <taxon>Eukaryota</taxon>
        <taxon>Metazoa</taxon>
        <taxon>Ecdysozoa</taxon>
        <taxon>Nematoda</taxon>
        <taxon>Chromadorea</taxon>
        <taxon>Rhabditida</taxon>
        <taxon>Rhabditina</taxon>
        <taxon>Rhabditomorpha</taxon>
        <taxon>Rhabditoidea</taxon>
        <taxon>Rhabditidae</taxon>
        <taxon>Peloderinae</taxon>
        <taxon>Caenorhabditis</taxon>
    </lineage>
</organism>
<dbReference type="EnsemblMetazoa" id="CJA07114a.1">
    <property type="protein sequence ID" value="CJA07114a.1"/>
    <property type="gene ID" value="WBGene00126318"/>
</dbReference>
<dbReference type="PANTHER" id="PTHR23124:SF139">
    <property type="entry name" value="C-TYPE LECTIN DOMAIN-CONTAINING PROTEIN"/>
    <property type="match status" value="1"/>
</dbReference>
<sequence length="316" mass="36797">MRIYDLSSNYKSNKLLPILHHSDMSSTKQLLILFLLGTILLNSVAGRLGSRRDDRRPTRQRDYEEDESESYEDYDPESYEEDDPDSYEEEDYEEKRAPRRRKVAYNDGGDDDSEEEDAYDNEGVLYPTDRALKRYHSWNNNKGACILQHKRCPAGNWRMFRRDNDTVCLKVFGSRTPINLNKASSICRTNHNARMMTLNSHQERKWLYTLPLVNNGSFPWLTLAGYRNRKCQMDPSECKNDKFTAFTQQDGTANPHYIYTRWGVAPLNAKTINGHLDNCVSLLTRHSLKDNENVIRDTPCDDMIRIFLCGVTVKDI</sequence>
<dbReference type="AlphaFoldDB" id="A0A8R1DMT2"/>
<dbReference type="PANTHER" id="PTHR23124">
    <property type="entry name" value="C-TYPE LECTIN DOMAIN-CONTAINING PROTEIN-RELATED-RELATED"/>
    <property type="match status" value="1"/>
</dbReference>
<feature type="compositionally biased region" description="Basic and acidic residues" evidence="1">
    <location>
        <begin position="50"/>
        <end position="62"/>
    </location>
</feature>
<accession>A0A8R1DMT2</accession>
<proteinExistence type="predicted"/>
<feature type="region of interest" description="Disordered" evidence="1">
    <location>
        <begin position="48"/>
        <end position="122"/>
    </location>
</feature>
<dbReference type="Proteomes" id="UP000005237">
    <property type="component" value="Unassembled WGS sequence"/>
</dbReference>
<feature type="domain" description="C-type lectin" evidence="2">
    <location>
        <begin position="152"/>
        <end position="310"/>
    </location>
</feature>
<reference evidence="4" key="1">
    <citation type="submission" date="2010-08" db="EMBL/GenBank/DDBJ databases">
        <authorList>
            <consortium name="Caenorhabditis japonica Sequencing Consortium"/>
            <person name="Wilson R.K."/>
        </authorList>
    </citation>
    <scope>NUCLEOTIDE SEQUENCE [LARGE SCALE GENOMIC DNA]</scope>
    <source>
        <strain evidence="4">DF5081</strain>
    </source>
</reference>